<evidence type="ECO:0000313" key="5">
    <source>
        <dbReference type="Proteomes" id="UP000623250"/>
    </source>
</evidence>
<dbReference type="InterPro" id="IPR001279">
    <property type="entry name" value="Metallo-B-lactamas"/>
</dbReference>
<gene>
    <name evidence="4" type="ORF">JDN41_09455</name>
</gene>
<dbReference type="SMART" id="SM00849">
    <property type="entry name" value="Lactamase_B"/>
    <property type="match status" value="1"/>
</dbReference>
<evidence type="ECO:0000256" key="1">
    <source>
        <dbReference type="ARBA" id="ARBA00022801"/>
    </source>
</evidence>
<evidence type="ECO:0000259" key="3">
    <source>
        <dbReference type="SMART" id="SM00849"/>
    </source>
</evidence>
<proteinExistence type="inferred from homology"/>
<comment type="caution">
    <text evidence="4">The sequence shown here is derived from an EMBL/GenBank/DDBJ whole genome shotgun (WGS) entry which is preliminary data.</text>
</comment>
<reference evidence="4 5" key="1">
    <citation type="submission" date="2020-12" db="EMBL/GenBank/DDBJ databases">
        <title>Revised draft genomes of Rhodomicrobium vannielii ATCC 17100 and Rhodomicrobium udaipurense JA643.</title>
        <authorList>
            <person name="Conners E.M."/>
            <person name="Davenport E.J."/>
            <person name="Bose A."/>
        </authorList>
    </citation>
    <scope>NUCLEOTIDE SEQUENCE [LARGE SCALE GENOMIC DNA]</scope>
    <source>
        <strain evidence="4 5">JA643</strain>
    </source>
</reference>
<accession>A0A8I1GIA2</accession>
<evidence type="ECO:0000313" key="4">
    <source>
        <dbReference type="EMBL" id="MBJ7543787.1"/>
    </source>
</evidence>
<comment type="similarity">
    <text evidence="2">Belongs to the UPF0173 family.</text>
</comment>
<protein>
    <recommendedName>
        <fullName evidence="2">UPF0173 metal-dependent hydrolase JDN41_09455</fullName>
    </recommendedName>
</protein>
<dbReference type="Proteomes" id="UP000623250">
    <property type="component" value="Unassembled WGS sequence"/>
</dbReference>
<feature type="domain" description="Metallo-beta-lactamase" evidence="3">
    <location>
        <begin position="7"/>
        <end position="196"/>
    </location>
</feature>
<dbReference type="SUPFAM" id="SSF56281">
    <property type="entry name" value="Metallo-hydrolase/oxidoreductase"/>
    <property type="match status" value="1"/>
</dbReference>
<dbReference type="HAMAP" id="MF_00457">
    <property type="entry name" value="UPF0173"/>
    <property type="match status" value="1"/>
</dbReference>
<dbReference type="PANTHER" id="PTHR43546">
    <property type="entry name" value="UPF0173 METAL-DEPENDENT HYDROLASE MJ1163-RELATED"/>
    <property type="match status" value="1"/>
</dbReference>
<dbReference type="Pfam" id="PF12706">
    <property type="entry name" value="Lactamase_B_2"/>
    <property type="match status" value="1"/>
</dbReference>
<dbReference type="InterPro" id="IPR050114">
    <property type="entry name" value="UPF0173_UPF0282_UlaG_hydrolase"/>
</dbReference>
<dbReference type="InterPro" id="IPR036866">
    <property type="entry name" value="RibonucZ/Hydroxyglut_hydro"/>
</dbReference>
<dbReference type="InterPro" id="IPR022877">
    <property type="entry name" value="UPF0173"/>
</dbReference>
<dbReference type="RefSeq" id="WP_037233664.1">
    <property type="nucleotide sequence ID" value="NZ_JAEMUK010000017.1"/>
</dbReference>
<dbReference type="GO" id="GO:0016787">
    <property type="term" value="F:hydrolase activity"/>
    <property type="evidence" value="ECO:0007669"/>
    <property type="project" value="UniProtKB-UniRule"/>
</dbReference>
<dbReference type="NCBIfam" id="NF001911">
    <property type="entry name" value="PRK00685.1"/>
    <property type="match status" value="1"/>
</dbReference>
<name>A0A8I1GIA2_9HYPH</name>
<dbReference type="Gene3D" id="3.60.15.10">
    <property type="entry name" value="Ribonuclease Z/Hydroxyacylglutathione hydrolase-like"/>
    <property type="match status" value="1"/>
</dbReference>
<dbReference type="PANTHER" id="PTHR43546:SF3">
    <property type="entry name" value="UPF0173 METAL-DEPENDENT HYDROLASE MJ1163"/>
    <property type="match status" value="1"/>
</dbReference>
<dbReference type="EMBL" id="JAEMUK010000017">
    <property type="protein sequence ID" value="MBJ7543787.1"/>
    <property type="molecule type" value="Genomic_DNA"/>
</dbReference>
<organism evidence="4 5">
    <name type="scientific">Rhodomicrobium udaipurense</name>
    <dbReference type="NCBI Taxonomy" id="1202716"/>
    <lineage>
        <taxon>Bacteria</taxon>
        <taxon>Pseudomonadati</taxon>
        <taxon>Pseudomonadota</taxon>
        <taxon>Alphaproteobacteria</taxon>
        <taxon>Hyphomicrobiales</taxon>
        <taxon>Hyphomicrobiaceae</taxon>
        <taxon>Rhodomicrobium</taxon>
    </lineage>
</organism>
<keyword evidence="5" id="KW-1185">Reference proteome</keyword>
<dbReference type="AlphaFoldDB" id="A0A8I1GIA2"/>
<keyword evidence="1 2" id="KW-0378">Hydrolase</keyword>
<evidence type="ECO:0000256" key="2">
    <source>
        <dbReference type="HAMAP-Rule" id="MF_00457"/>
    </source>
</evidence>
<sequence>MKLTWFGHSAVRAENGSHVILIDPFLTGNPSFTGSVDEAAAGATHVVLTHGHDDHVGDAVAICKKTGATLVAVYELALHLVAQGVEKVEVGNPGGTIDLGGGVSVSFVNAFHSSSTAVNGQAVYLGNPTGIVIEGLGKTIYHAGDTGIFGDMALIDELYAPKVGFLPIGDRFTMGAKQAAFAARKFFHFDVVVPIHYGTFPIIDQTADEFVALAEGVNVVVPEVGKAFED</sequence>